<gene>
    <name evidence="3" type="ORF">AAW51_1124</name>
</gene>
<dbReference type="NCBIfam" id="TIGR02551">
    <property type="entry name" value="SpaO_YscQ"/>
    <property type="match status" value="1"/>
</dbReference>
<dbReference type="SUPFAM" id="SSF101801">
    <property type="entry name" value="Surface presentation of antigens (SPOA)"/>
    <property type="match status" value="1"/>
</dbReference>
<dbReference type="Pfam" id="PF01052">
    <property type="entry name" value="FliMN_C"/>
    <property type="match status" value="1"/>
</dbReference>
<comment type="similarity">
    <text evidence="1">Belongs to the FliN/MopA/SpaO family.</text>
</comment>
<proteinExistence type="inferred from homology"/>
<dbReference type="Proteomes" id="UP000035352">
    <property type="component" value="Chromosome"/>
</dbReference>
<protein>
    <submittedName>
        <fullName evidence="3">Type III secretion inner membrane protein</fullName>
    </submittedName>
</protein>
<name>A0A0G3BMS2_9BURK</name>
<keyword evidence="4" id="KW-1185">Reference proteome</keyword>
<dbReference type="InterPro" id="IPR001543">
    <property type="entry name" value="FliN-like_C"/>
</dbReference>
<accession>A0A0G3BMS2</accession>
<dbReference type="GO" id="GO:0050918">
    <property type="term" value="P:positive chemotaxis"/>
    <property type="evidence" value="ECO:0007669"/>
    <property type="project" value="TreeGrafter"/>
</dbReference>
<dbReference type="EMBL" id="CP011371">
    <property type="protein sequence ID" value="AKJ27815.1"/>
    <property type="molecule type" value="Genomic_DNA"/>
</dbReference>
<dbReference type="AlphaFoldDB" id="A0A0G3BMS2"/>
<evidence type="ECO:0000313" key="3">
    <source>
        <dbReference type="EMBL" id="AKJ27815.1"/>
    </source>
</evidence>
<dbReference type="OrthoDB" id="9148477at2"/>
<dbReference type="PANTHER" id="PTHR30034">
    <property type="entry name" value="FLAGELLAR MOTOR SWITCH PROTEIN FLIM"/>
    <property type="match status" value="1"/>
</dbReference>
<sequence>MHPGSPLAIKSLEACLPTVTPTAARAARLLHDARLAPWWRELGAAAPPMACRAAPTGPQYRLRIASDAGPVELRLASRHLAGLAVAGAADLSEPLRALAAEALIGPLLQTLAAWGLGATRPVALHAVEPTSAPDAAGVWSVVRGAQGTELWLAFETLPRPLAERVGELARRTPTRCETLRRRLAMPAAAVLGERPASVALLRSLSPGDVLLLPEPGAGLPGAPCWLRWRTGTAQQLYASARLDTDSLTIEGEPNMADEPHAPYTDAIEDEAGQPAAMSGPLDQLDIPVRFEVDTVPVPLAELEALRPGYVVELAASVTAAPLRLTAYGQLIAHAEMVAVGDRLGARITRMVVQDEPDSTAH</sequence>
<dbReference type="STRING" id="413882.AAW51_1124"/>
<organism evidence="3 4">
    <name type="scientific">Caldimonas brevitalea</name>
    <dbReference type="NCBI Taxonomy" id="413882"/>
    <lineage>
        <taxon>Bacteria</taxon>
        <taxon>Pseudomonadati</taxon>
        <taxon>Pseudomonadota</taxon>
        <taxon>Betaproteobacteria</taxon>
        <taxon>Burkholderiales</taxon>
        <taxon>Sphaerotilaceae</taxon>
        <taxon>Caldimonas</taxon>
    </lineage>
</organism>
<feature type="domain" description="Flagellar motor switch protein FliN-like C-terminal" evidence="2">
    <location>
        <begin position="281"/>
        <end position="351"/>
    </location>
</feature>
<dbReference type="GO" id="GO:0030254">
    <property type="term" value="P:protein secretion by the type III secretion system"/>
    <property type="evidence" value="ECO:0007669"/>
    <property type="project" value="InterPro"/>
</dbReference>
<dbReference type="PATRIC" id="fig|413882.6.peg.1186"/>
<evidence type="ECO:0000256" key="1">
    <source>
        <dbReference type="ARBA" id="ARBA00009226"/>
    </source>
</evidence>
<evidence type="ECO:0000313" key="4">
    <source>
        <dbReference type="Proteomes" id="UP000035352"/>
    </source>
</evidence>
<dbReference type="RefSeq" id="WP_047193817.1">
    <property type="nucleotide sequence ID" value="NZ_CP011371.1"/>
</dbReference>
<dbReference type="GO" id="GO:0071978">
    <property type="term" value="P:bacterial-type flagellum-dependent swarming motility"/>
    <property type="evidence" value="ECO:0007669"/>
    <property type="project" value="TreeGrafter"/>
</dbReference>
<dbReference type="Gene3D" id="2.30.330.10">
    <property type="entry name" value="SpoA-like"/>
    <property type="match status" value="1"/>
</dbReference>
<reference evidence="3 4" key="1">
    <citation type="submission" date="2015-05" db="EMBL/GenBank/DDBJ databases">
        <authorList>
            <person name="Tang B."/>
            <person name="Yu Y."/>
        </authorList>
    </citation>
    <scope>NUCLEOTIDE SEQUENCE [LARGE SCALE GENOMIC DNA]</scope>
    <source>
        <strain evidence="3 4">DSM 7029</strain>
    </source>
</reference>
<dbReference type="KEGG" id="pbh:AAW51_1124"/>
<evidence type="ECO:0000259" key="2">
    <source>
        <dbReference type="Pfam" id="PF01052"/>
    </source>
</evidence>
<dbReference type="InterPro" id="IPR036429">
    <property type="entry name" value="SpoA-like_sf"/>
</dbReference>
<dbReference type="InterPro" id="IPR013385">
    <property type="entry name" value="T3SS_SpaO/YscQ/SpaO"/>
</dbReference>
<dbReference type="PANTHER" id="PTHR30034:SF6">
    <property type="entry name" value="YOP PROTEINS TRANSLOCATION PROTEIN Q"/>
    <property type="match status" value="1"/>
</dbReference>